<reference evidence="7 8" key="1">
    <citation type="submission" date="2019-03" db="EMBL/GenBank/DDBJ databases">
        <title>Genomic Encyclopedia of Type Strains, Phase IV (KMG-IV): sequencing the most valuable type-strain genomes for metagenomic binning, comparative biology and taxonomic classification.</title>
        <authorList>
            <person name="Goeker M."/>
        </authorList>
    </citation>
    <scope>NUCLEOTIDE SEQUENCE [LARGE SCALE GENOMIC DNA]</scope>
    <source>
        <strain evidence="7 8">DSM 24591</strain>
    </source>
</reference>
<comment type="cofactor">
    <cofactor evidence="1">
        <name>FMN</name>
        <dbReference type="ChEBI" id="CHEBI:58210"/>
    </cofactor>
</comment>
<dbReference type="Proteomes" id="UP000295525">
    <property type="component" value="Unassembled WGS sequence"/>
</dbReference>
<dbReference type="InterPro" id="IPR044152">
    <property type="entry name" value="YqjM-like"/>
</dbReference>
<keyword evidence="3" id="KW-0288">FMN</keyword>
<dbReference type="InterPro" id="IPR001155">
    <property type="entry name" value="OxRdtase_FMN_N"/>
</dbReference>
<dbReference type="PANTHER" id="PTHR43303:SF4">
    <property type="entry name" value="NADPH DEHYDROGENASE C23G7.10C-RELATED"/>
    <property type="match status" value="1"/>
</dbReference>
<comment type="caution">
    <text evidence="7">The sequence shown here is derived from an EMBL/GenBank/DDBJ whole genome shotgun (WGS) entry which is preliminary data.</text>
</comment>
<sequence length="361" mass="38204">MNSHLFSSLTVGAQTFSNRIVVSPMCQYSANDGCAADWHRMHLGALAGSGAGLVMVEATAVERAGRITHACLGLYSDANESALAQTIAFCRTAGSAKLGIQLAHSGRKGSCEVPWDGGAKLAANRDPWPTFAPSASGDGSVVACTQADLDRIKQAFVDAAVRAVKVGFDVIEVHAGHGYLLHQFLSPLANRRADQYGGELENRMRFPLDVFEAVRAVVPERIVVGARITGSDWVDGGITVQEAIVFARELATRGCDYVDVTSGGVAPAKIPVGPGYQVPFASEIKKSVGICVRAVGMIVTAQQADDIIASGAVDAVTLARAFIDNPHWPYEAARVLGEELSYPPQYARAEPKLWPGSKLKG</sequence>
<gene>
    <name evidence="7" type="ORF">EDC26_106178</name>
</gene>
<dbReference type="GO" id="GO:0010181">
    <property type="term" value="F:FMN binding"/>
    <property type="evidence" value="ECO:0007669"/>
    <property type="project" value="InterPro"/>
</dbReference>
<evidence type="ECO:0000256" key="5">
    <source>
        <dbReference type="ARBA" id="ARBA00023002"/>
    </source>
</evidence>
<name>A0A4R3M2M8_9BURK</name>
<dbReference type="AlphaFoldDB" id="A0A4R3M2M8"/>
<dbReference type="EMBL" id="SMAJ01000006">
    <property type="protein sequence ID" value="TCT07454.1"/>
    <property type="molecule type" value="Genomic_DNA"/>
</dbReference>
<dbReference type="InterPro" id="IPR013785">
    <property type="entry name" value="Aldolase_TIM"/>
</dbReference>
<dbReference type="RefSeq" id="WP_132582244.1">
    <property type="nucleotide sequence ID" value="NZ_SMAJ01000006.1"/>
</dbReference>
<evidence type="ECO:0000259" key="6">
    <source>
        <dbReference type="Pfam" id="PF00724"/>
    </source>
</evidence>
<keyword evidence="2" id="KW-0285">Flavoprotein</keyword>
<feature type="domain" description="NADH:flavin oxidoreductase/NADH oxidase N-terminal" evidence="6">
    <location>
        <begin position="5"/>
        <end position="333"/>
    </location>
</feature>
<dbReference type="Gene3D" id="3.20.20.70">
    <property type="entry name" value="Aldolase class I"/>
    <property type="match status" value="1"/>
</dbReference>
<organism evidence="7 8">
    <name type="scientific">Paralcaligenes ureilyticus</name>
    <dbReference type="NCBI Taxonomy" id="627131"/>
    <lineage>
        <taxon>Bacteria</taxon>
        <taxon>Pseudomonadati</taxon>
        <taxon>Pseudomonadota</taxon>
        <taxon>Betaproteobacteria</taxon>
        <taxon>Burkholderiales</taxon>
        <taxon>Alcaligenaceae</taxon>
        <taxon>Paralcaligenes</taxon>
    </lineage>
</organism>
<keyword evidence="4" id="KW-0521">NADP</keyword>
<protein>
    <submittedName>
        <fullName evidence="7">2,4-dienoyl-CoA reductase-like NADH-dependent reductase (Old Yellow Enzyme family)</fullName>
    </submittedName>
</protein>
<dbReference type="GO" id="GO:0003959">
    <property type="term" value="F:NADPH dehydrogenase activity"/>
    <property type="evidence" value="ECO:0007669"/>
    <property type="project" value="InterPro"/>
</dbReference>
<dbReference type="GO" id="GO:0050661">
    <property type="term" value="F:NADP binding"/>
    <property type="evidence" value="ECO:0007669"/>
    <property type="project" value="InterPro"/>
</dbReference>
<dbReference type="CDD" id="cd02932">
    <property type="entry name" value="OYE_YqiM_FMN"/>
    <property type="match status" value="1"/>
</dbReference>
<dbReference type="Pfam" id="PF00724">
    <property type="entry name" value="Oxidored_FMN"/>
    <property type="match status" value="1"/>
</dbReference>
<dbReference type="SUPFAM" id="SSF51395">
    <property type="entry name" value="FMN-linked oxidoreductases"/>
    <property type="match status" value="1"/>
</dbReference>
<keyword evidence="8" id="KW-1185">Reference proteome</keyword>
<dbReference type="PANTHER" id="PTHR43303">
    <property type="entry name" value="NADPH DEHYDROGENASE C23G7.10C-RELATED"/>
    <property type="match status" value="1"/>
</dbReference>
<evidence type="ECO:0000256" key="3">
    <source>
        <dbReference type="ARBA" id="ARBA00022643"/>
    </source>
</evidence>
<evidence type="ECO:0000256" key="1">
    <source>
        <dbReference type="ARBA" id="ARBA00001917"/>
    </source>
</evidence>
<keyword evidence="5" id="KW-0560">Oxidoreductase</keyword>
<evidence type="ECO:0000313" key="7">
    <source>
        <dbReference type="EMBL" id="TCT07454.1"/>
    </source>
</evidence>
<evidence type="ECO:0000256" key="2">
    <source>
        <dbReference type="ARBA" id="ARBA00022630"/>
    </source>
</evidence>
<accession>A0A4R3M2M8</accession>
<proteinExistence type="predicted"/>
<dbReference type="OrthoDB" id="8523426at2"/>
<evidence type="ECO:0000313" key="8">
    <source>
        <dbReference type="Proteomes" id="UP000295525"/>
    </source>
</evidence>
<evidence type="ECO:0000256" key="4">
    <source>
        <dbReference type="ARBA" id="ARBA00022857"/>
    </source>
</evidence>